<dbReference type="PANTHER" id="PTHR42951">
    <property type="entry name" value="METALLO-BETA-LACTAMASE DOMAIN-CONTAINING"/>
    <property type="match status" value="1"/>
</dbReference>
<proteinExistence type="inferred from homology"/>
<dbReference type="CDD" id="cd16282">
    <property type="entry name" value="metallo-hydrolase-like_MBL-fold"/>
    <property type="match status" value="1"/>
</dbReference>
<feature type="domain" description="Metallo-beta-lactamase" evidence="2">
    <location>
        <begin position="68"/>
        <end position="234"/>
    </location>
</feature>
<dbReference type="STRING" id="1969733.B5V00_14695"/>
<protein>
    <recommendedName>
        <fullName evidence="2">Metallo-beta-lactamase domain-containing protein</fullName>
    </recommendedName>
</protein>
<dbReference type="AlphaFoldDB" id="A0A1X0XSL0"/>
<dbReference type="InterPro" id="IPR036866">
    <property type="entry name" value="RibonucZ/Hydroxyglut_hydro"/>
</dbReference>
<dbReference type="SMART" id="SM00849">
    <property type="entry name" value="Lactamase_B"/>
    <property type="match status" value="1"/>
</dbReference>
<sequence length="308" mass="34815">MEKRATKDDVRSVIIAPQPKPARSLMRLLLIIVCLLLPCLAWGESSYQMVKLTDGVYAAIARTGSRATSNALLVVGRDKAVVIGAHFTREAINDLVTAGAAVTSTPIRYFVLAHHHRGYSHIDFDFPPGKEVIMSWQTWLAVSSEKREVDFPVIFFREGMTLKLGRRSLILTNVGPGHTNGDVVAYLPEDNVLFTSDLLYTDSVGYMGDGHMREWVLALDFLESLQAKYVVPGQGPVSRSSDIRDYKNFFKDFLTAIINHIERGDSLKKTLRTFDLPQHRDRKGYKQFMQTNIRRAYLQLREQVSPKN</sequence>
<dbReference type="PANTHER" id="PTHR42951:SF4">
    <property type="entry name" value="ACYL-COENZYME A THIOESTERASE MBLAC2"/>
    <property type="match status" value="1"/>
</dbReference>
<keyword evidence="4" id="KW-1185">Reference proteome</keyword>
<dbReference type="Proteomes" id="UP000193136">
    <property type="component" value="Unassembled WGS sequence"/>
</dbReference>
<evidence type="ECO:0000313" key="4">
    <source>
        <dbReference type="Proteomes" id="UP000193136"/>
    </source>
</evidence>
<dbReference type="GO" id="GO:0017001">
    <property type="term" value="P:antibiotic catabolic process"/>
    <property type="evidence" value="ECO:0007669"/>
    <property type="project" value="UniProtKB-ARBA"/>
</dbReference>
<dbReference type="InterPro" id="IPR001279">
    <property type="entry name" value="Metallo-B-lactamas"/>
</dbReference>
<comment type="similarity">
    <text evidence="1">Belongs to the metallo-beta-lactamase superfamily. Class-B beta-lactamase family.</text>
</comment>
<dbReference type="Pfam" id="PF00753">
    <property type="entry name" value="Lactamase_B"/>
    <property type="match status" value="1"/>
</dbReference>
<gene>
    <name evidence="3" type="ORF">B5V00_14695</name>
</gene>
<evidence type="ECO:0000259" key="2">
    <source>
        <dbReference type="SMART" id="SM00849"/>
    </source>
</evidence>
<dbReference type="SUPFAM" id="SSF56281">
    <property type="entry name" value="Metallo-hydrolase/oxidoreductase"/>
    <property type="match status" value="1"/>
</dbReference>
<dbReference type="EMBL" id="NAAD01000024">
    <property type="protein sequence ID" value="ORJ55902.1"/>
    <property type="molecule type" value="Genomic_DNA"/>
</dbReference>
<dbReference type="InterPro" id="IPR050855">
    <property type="entry name" value="NDM-1-like"/>
</dbReference>
<name>A0A1X0XSL0_9BACT</name>
<reference evidence="3 4" key="1">
    <citation type="submission" date="2017-03" db="EMBL/GenBank/DDBJ databases">
        <title>Genome sequence of Geothermobacter sp. EPR-M, Deep-Sea Iron Reducer.</title>
        <authorList>
            <person name="Tully B."/>
            <person name="Savalia P."/>
            <person name="Abuyen K."/>
            <person name="Baughan C."/>
            <person name="Romero E."/>
            <person name="Ronkowski C."/>
            <person name="Torres B."/>
            <person name="Tremblay J."/>
            <person name="Trujillo A."/>
            <person name="Tyler M."/>
            <person name="Perez-Rodriguez I."/>
            <person name="Amend J."/>
        </authorList>
    </citation>
    <scope>NUCLEOTIDE SEQUENCE [LARGE SCALE GENOMIC DNA]</scope>
    <source>
        <strain evidence="3 4">EPR-M</strain>
    </source>
</reference>
<dbReference type="OrthoDB" id="5290005at2"/>
<comment type="caution">
    <text evidence="3">The sequence shown here is derived from an EMBL/GenBank/DDBJ whole genome shotgun (WGS) entry which is preliminary data.</text>
</comment>
<accession>A0A1X0XSL0</accession>
<evidence type="ECO:0000313" key="3">
    <source>
        <dbReference type="EMBL" id="ORJ55902.1"/>
    </source>
</evidence>
<dbReference type="Gene3D" id="3.60.15.10">
    <property type="entry name" value="Ribonuclease Z/Hydroxyacylglutathione hydrolase-like"/>
    <property type="match status" value="1"/>
</dbReference>
<organism evidence="3 4">
    <name type="scientific">Geothermobacter hydrogeniphilus</name>
    <dbReference type="NCBI Taxonomy" id="1969733"/>
    <lineage>
        <taxon>Bacteria</taxon>
        <taxon>Pseudomonadati</taxon>
        <taxon>Thermodesulfobacteriota</taxon>
        <taxon>Desulfuromonadia</taxon>
        <taxon>Desulfuromonadales</taxon>
        <taxon>Geothermobacteraceae</taxon>
        <taxon>Geothermobacter</taxon>
    </lineage>
</organism>
<evidence type="ECO:0000256" key="1">
    <source>
        <dbReference type="ARBA" id="ARBA00005250"/>
    </source>
</evidence>